<sequence length="134" mass="14796">MAGSWSVNPAAFATQAEEDLTKLSKEIVVDLVVTICRKSPVDTGRFINNHKVSVGTPNYETFIRYGPTGFEEYSESGKETARSLDAALTKIKPYSLVYIQNNLHYAEDLETGTSKQAPRGVYGPSLEVVSEKFK</sequence>
<dbReference type="RefSeq" id="WP_074808332.1">
    <property type="nucleotide sequence ID" value="NZ_FNHM01000008.1"/>
</dbReference>
<dbReference type="Proteomes" id="UP000183853">
    <property type="component" value="Unassembled WGS sequence"/>
</dbReference>
<reference evidence="1 2" key="1">
    <citation type="submission" date="2016-10" db="EMBL/GenBank/DDBJ databases">
        <authorList>
            <person name="Varghese N."/>
            <person name="Submissions S."/>
        </authorList>
    </citation>
    <scope>NUCLEOTIDE SEQUENCE [LARGE SCALE GENOMIC DNA]</scope>
    <source>
        <strain evidence="1 2">BS2122</strain>
    </source>
</reference>
<dbReference type="EMBL" id="FNHM01000008">
    <property type="protein sequence ID" value="SDN47259.1"/>
    <property type="molecule type" value="Genomic_DNA"/>
</dbReference>
<evidence type="ECO:0000313" key="1">
    <source>
        <dbReference type="EMBL" id="SDN47259.1"/>
    </source>
</evidence>
<organism evidence="1 2">
    <name type="scientific">Pseudomonas syringae</name>
    <dbReference type="NCBI Taxonomy" id="317"/>
    <lineage>
        <taxon>Bacteria</taxon>
        <taxon>Pseudomonadati</taxon>
        <taxon>Pseudomonadota</taxon>
        <taxon>Gammaproteobacteria</taxon>
        <taxon>Pseudomonadales</taxon>
        <taxon>Pseudomonadaceae</taxon>
        <taxon>Pseudomonas</taxon>
    </lineage>
</organism>
<proteinExistence type="predicted"/>
<protein>
    <submittedName>
        <fullName evidence="1">Uncharacterized protein</fullName>
    </submittedName>
</protein>
<gene>
    <name evidence="1" type="ORF">SAMN05444505_108177</name>
</gene>
<evidence type="ECO:0000313" key="2">
    <source>
        <dbReference type="Proteomes" id="UP000183853"/>
    </source>
</evidence>
<name>A0AB37ZPR9_PSESX</name>
<comment type="caution">
    <text evidence="1">The sequence shown here is derived from an EMBL/GenBank/DDBJ whole genome shotgun (WGS) entry which is preliminary data.</text>
</comment>
<accession>A0AB37ZPR9</accession>
<dbReference type="AlphaFoldDB" id="A0AB37ZPR9"/>